<dbReference type="GO" id="GO:0034058">
    <property type="term" value="P:endosomal vesicle fusion"/>
    <property type="evidence" value="ECO:0007669"/>
    <property type="project" value="TreeGrafter"/>
</dbReference>
<accession>A0A9P7S4G8</accession>
<dbReference type="GO" id="GO:0005737">
    <property type="term" value="C:cytoplasm"/>
    <property type="evidence" value="ECO:0007669"/>
    <property type="project" value="TreeGrafter"/>
</dbReference>
<dbReference type="GeneID" id="66074823"/>
<dbReference type="GO" id="GO:0016020">
    <property type="term" value="C:membrane"/>
    <property type="evidence" value="ECO:0007669"/>
    <property type="project" value="TreeGrafter"/>
</dbReference>
<proteinExistence type="predicted"/>
<gene>
    <name evidence="3" type="ORF">E1B28_005747</name>
</gene>
<sequence>MHSTSTFPRSQVLALGPSFVQSLVPATLISQVESLLESHRIKDAADLADQQRKKLQSNIIVNEDEIEELHYVCQRIGFQCFTETLFEDAGNHFFDGELDPRLLVRYYPDLSGNLFSEDDQIDIFAGVAEHMPKEHCIDDIVRNYSPHMSPNTRSAPPTAELRKILGMAAQEMLVNHLKKCRTRRKVDSRARSSNSSRWESSYPIVDTVLVKLFALSEKTQDLYALLNEAHNVIISEVEPVLQKNGQYNALCMLYKQHGDDDKLLNAWSKVADGEWIDDDIPDPVSNIVNLVTEKRDRTLAQQWGLWLTKRDPERGLKLLMPRESGKRRNNKPDDEKLLLKQIKEANPTAVMQYLEYLIIQRRNIEPEIHMDYASTCVGQLLDFLSQEDVLKLWRAKASSYSSSRTEFTLPFISYFASTTPDSEHKRVRLKTALFLQASDLYDLVAIRGRLLPHAKVLQFEMAILDGKLQNHDSALSNLALDLRDTITAEAYCTLGGDPIPNKVALSLIDSVPGTQSWKSSPMFSTSKDVDDHTKKELLKILLQVYMKDRDSNTDRAAHLLNAQAINLDIADVLSIVPSEWPLQLMSSFLARSFRRRLHHRHEGHILKAIASGQNLEVKERTWMILREEGYEEEILDENEQGEEDEEEKVLDEKTGLPAEPVDIHPDTTHDRDLVRTTDIR</sequence>
<dbReference type="AlphaFoldDB" id="A0A9P7S4G8"/>
<feature type="region of interest" description="Disordered" evidence="1">
    <location>
        <begin position="633"/>
        <end position="680"/>
    </location>
</feature>
<evidence type="ECO:0000313" key="4">
    <source>
        <dbReference type="Proteomes" id="UP001049176"/>
    </source>
</evidence>
<keyword evidence="4" id="KW-1185">Reference proteome</keyword>
<feature type="domain" description="Vacuolar sorting protein 39/Transforming growth factor beta receptor-associated" evidence="2">
    <location>
        <begin position="205"/>
        <end position="288"/>
    </location>
</feature>
<feature type="compositionally biased region" description="Basic and acidic residues" evidence="1">
    <location>
        <begin position="661"/>
        <end position="680"/>
    </location>
</feature>
<organism evidence="3 4">
    <name type="scientific">Marasmius oreades</name>
    <name type="common">fairy-ring Marasmius</name>
    <dbReference type="NCBI Taxonomy" id="181124"/>
    <lineage>
        <taxon>Eukaryota</taxon>
        <taxon>Fungi</taxon>
        <taxon>Dikarya</taxon>
        <taxon>Basidiomycota</taxon>
        <taxon>Agaricomycotina</taxon>
        <taxon>Agaricomycetes</taxon>
        <taxon>Agaricomycetidae</taxon>
        <taxon>Agaricales</taxon>
        <taxon>Marasmiineae</taxon>
        <taxon>Marasmiaceae</taxon>
        <taxon>Marasmius</taxon>
    </lineage>
</organism>
<evidence type="ECO:0000313" key="3">
    <source>
        <dbReference type="EMBL" id="KAG7094945.1"/>
    </source>
</evidence>
<evidence type="ECO:0000259" key="2">
    <source>
        <dbReference type="Pfam" id="PF10366"/>
    </source>
</evidence>
<dbReference type="EMBL" id="CM032183">
    <property type="protein sequence ID" value="KAG7094945.1"/>
    <property type="molecule type" value="Genomic_DNA"/>
</dbReference>
<dbReference type="KEGG" id="more:E1B28_005747"/>
<feature type="compositionally biased region" description="Acidic residues" evidence="1">
    <location>
        <begin position="633"/>
        <end position="649"/>
    </location>
</feature>
<evidence type="ECO:0000256" key="1">
    <source>
        <dbReference type="SAM" id="MobiDB-lite"/>
    </source>
</evidence>
<comment type="caution">
    <text evidence="3">The sequence shown here is derived from an EMBL/GenBank/DDBJ whole genome shotgun (WGS) entry which is preliminary data.</text>
</comment>
<dbReference type="Pfam" id="PF10366">
    <property type="entry name" value="Vps39_1"/>
    <property type="match status" value="1"/>
</dbReference>
<dbReference type="Proteomes" id="UP001049176">
    <property type="component" value="Chromosome 3"/>
</dbReference>
<dbReference type="GO" id="GO:0006914">
    <property type="term" value="P:autophagy"/>
    <property type="evidence" value="ECO:0007669"/>
    <property type="project" value="TreeGrafter"/>
</dbReference>
<protein>
    <recommendedName>
        <fullName evidence="2">Vacuolar sorting protein 39/Transforming growth factor beta receptor-associated domain-containing protein</fullName>
    </recommendedName>
</protein>
<dbReference type="InterPro" id="IPR032914">
    <property type="entry name" value="Vam6/VPS39/TRAP1"/>
</dbReference>
<dbReference type="PANTHER" id="PTHR12894:SF27">
    <property type="entry name" value="TRANSFORMING GROWTH FACTOR-BETA RECEPTOR-ASSOCIATED PROTEIN 1"/>
    <property type="match status" value="1"/>
</dbReference>
<dbReference type="InterPro" id="IPR019452">
    <property type="entry name" value="VPS39/TGF_beta_rcpt-assoc_1"/>
</dbReference>
<reference evidence="3" key="1">
    <citation type="journal article" date="2021" name="Genome Biol. Evol.">
        <title>The assembled and annotated genome of the fairy-ring fungus Marasmius oreades.</title>
        <authorList>
            <person name="Hiltunen M."/>
            <person name="Ament-Velasquez S.L."/>
            <person name="Johannesson H."/>
        </authorList>
    </citation>
    <scope>NUCLEOTIDE SEQUENCE</scope>
    <source>
        <strain evidence="3">03SP1</strain>
    </source>
</reference>
<dbReference type="PANTHER" id="PTHR12894">
    <property type="entry name" value="CNH DOMAIN CONTAINING"/>
    <property type="match status" value="1"/>
</dbReference>
<dbReference type="RefSeq" id="XP_043011415.1">
    <property type="nucleotide sequence ID" value="XM_043150328.1"/>
</dbReference>
<name>A0A9P7S4G8_9AGAR</name>
<dbReference type="OrthoDB" id="10258882at2759"/>